<dbReference type="EMBL" id="JARESE010000002">
    <property type="protein sequence ID" value="MDE8650486.1"/>
    <property type="molecule type" value="Genomic_DNA"/>
</dbReference>
<dbReference type="SUPFAM" id="SSF50156">
    <property type="entry name" value="PDZ domain-like"/>
    <property type="match status" value="1"/>
</dbReference>
<evidence type="ECO:0000259" key="9">
    <source>
        <dbReference type="Pfam" id="PF17820"/>
    </source>
</evidence>
<dbReference type="Gene3D" id="2.30.42.10">
    <property type="match status" value="1"/>
</dbReference>
<reference evidence="10 11" key="1">
    <citation type="submission" date="2023-03" db="EMBL/GenBank/DDBJ databases">
        <title>NovoSphingobium album sp. nov. isolated from polycyclic aromatic hydrocarbons- and heavy-metal polluted soil.</title>
        <authorList>
            <person name="Liu Z."/>
            <person name="Wang K."/>
        </authorList>
    </citation>
    <scope>NUCLEOTIDE SEQUENCE [LARGE SCALE GENOMIC DNA]</scope>
    <source>
        <strain evidence="10 11">H3SJ31-1</strain>
    </source>
</reference>
<dbReference type="PANTHER" id="PTHR22726:SF1">
    <property type="entry name" value="METALLOENDOPEPTIDASE OMA1, MITOCHONDRIAL"/>
    <property type="match status" value="1"/>
</dbReference>
<accession>A0ABT5WL97</accession>
<evidence type="ECO:0000256" key="2">
    <source>
        <dbReference type="ARBA" id="ARBA00022723"/>
    </source>
</evidence>
<sequence length="325" mass="34415">MTLRHSLTSAAAILAAALALPALPAHADEAKTGVLALFIAQDRAVAQVGYRLAIANADLCPRQRFLPGFTVTSPVQYALDYRPDFTALTRLDKGFAIAAIAADSPAARAGLRQGDRLIAIDRAPPPAADGKEADYAPIETANALIDTAMSDGVLNLAVERDGARLDITISPARGCDLTWQVIGGEGWNASTDGRLVTLRSGIVAGTADDAELAVVMGHELAHNLYADPIARGDVAGGIERRADVVGLYLMARAGYDPQAGPRFWRRFGARHPIHALGSLGHASPKQRGTLLDDTARDIARRRSAHGELWPDSYARPGAADQTLRP</sequence>
<comment type="caution">
    <text evidence="10">The sequence shown here is derived from an EMBL/GenBank/DDBJ whole genome shotgun (WGS) entry which is preliminary data.</text>
</comment>
<keyword evidence="5 6" id="KW-0482">Metalloprotease</keyword>
<evidence type="ECO:0000313" key="11">
    <source>
        <dbReference type="Proteomes" id="UP001216253"/>
    </source>
</evidence>
<dbReference type="Pfam" id="PF01435">
    <property type="entry name" value="Peptidase_M48"/>
    <property type="match status" value="1"/>
</dbReference>
<feature type="signal peptide" evidence="7">
    <location>
        <begin position="1"/>
        <end position="27"/>
    </location>
</feature>
<evidence type="ECO:0000256" key="5">
    <source>
        <dbReference type="ARBA" id="ARBA00023049"/>
    </source>
</evidence>
<keyword evidence="1 6" id="KW-0645">Protease</keyword>
<keyword evidence="11" id="KW-1185">Reference proteome</keyword>
<evidence type="ECO:0000256" key="7">
    <source>
        <dbReference type="SAM" id="SignalP"/>
    </source>
</evidence>
<evidence type="ECO:0008006" key="12">
    <source>
        <dbReference type="Google" id="ProtNLM"/>
    </source>
</evidence>
<comment type="similarity">
    <text evidence="6">Belongs to the peptidase M48 family.</text>
</comment>
<dbReference type="Proteomes" id="UP001216253">
    <property type="component" value="Unassembled WGS sequence"/>
</dbReference>
<feature type="chain" id="PRO_5047098556" description="PDZ domain-containing protein" evidence="7">
    <location>
        <begin position="28"/>
        <end position="325"/>
    </location>
</feature>
<gene>
    <name evidence="10" type="ORF">PYV00_01985</name>
</gene>
<evidence type="ECO:0000256" key="1">
    <source>
        <dbReference type="ARBA" id="ARBA00022670"/>
    </source>
</evidence>
<dbReference type="InterPro" id="IPR001915">
    <property type="entry name" value="Peptidase_M48"/>
</dbReference>
<name>A0ABT5WL97_9SPHN</name>
<evidence type="ECO:0000256" key="6">
    <source>
        <dbReference type="RuleBase" id="RU003983"/>
    </source>
</evidence>
<organism evidence="10 11">
    <name type="scientific">Novosphingobium album</name>
    <name type="common">ex Liu et al. 2023</name>
    <dbReference type="NCBI Taxonomy" id="3031130"/>
    <lineage>
        <taxon>Bacteria</taxon>
        <taxon>Pseudomonadati</taxon>
        <taxon>Pseudomonadota</taxon>
        <taxon>Alphaproteobacteria</taxon>
        <taxon>Sphingomonadales</taxon>
        <taxon>Sphingomonadaceae</taxon>
        <taxon>Novosphingobium</taxon>
    </lineage>
</organism>
<evidence type="ECO:0000313" key="10">
    <source>
        <dbReference type="EMBL" id="MDE8650486.1"/>
    </source>
</evidence>
<keyword evidence="7" id="KW-0732">Signal</keyword>
<evidence type="ECO:0000256" key="3">
    <source>
        <dbReference type="ARBA" id="ARBA00022801"/>
    </source>
</evidence>
<dbReference type="InterPro" id="IPR036034">
    <property type="entry name" value="PDZ_sf"/>
</dbReference>
<proteinExistence type="inferred from homology"/>
<keyword evidence="3 6" id="KW-0378">Hydrolase</keyword>
<protein>
    <recommendedName>
        <fullName evidence="12">PDZ domain-containing protein</fullName>
    </recommendedName>
</protein>
<comment type="cofactor">
    <cofactor evidence="6">
        <name>Zn(2+)</name>
        <dbReference type="ChEBI" id="CHEBI:29105"/>
    </cofactor>
    <text evidence="6">Binds 1 zinc ion per subunit.</text>
</comment>
<dbReference type="PANTHER" id="PTHR22726">
    <property type="entry name" value="METALLOENDOPEPTIDASE OMA1"/>
    <property type="match status" value="1"/>
</dbReference>
<feature type="domain" description="PDZ" evidence="9">
    <location>
        <begin position="97"/>
        <end position="122"/>
    </location>
</feature>
<keyword evidence="4 6" id="KW-0862">Zinc</keyword>
<dbReference type="Pfam" id="PF17820">
    <property type="entry name" value="PDZ_6"/>
    <property type="match status" value="1"/>
</dbReference>
<dbReference type="InterPro" id="IPR041489">
    <property type="entry name" value="PDZ_6"/>
</dbReference>
<dbReference type="RefSeq" id="WP_275226582.1">
    <property type="nucleotide sequence ID" value="NZ_JARESE010000002.1"/>
</dbReference>
<keyword evidence="2" id="KW-0479">Metal-binding</keyword>
<feature type="domain" description="Peptidase M48" evidence="8">
    <location>
        <begin position="192"/>
        <end position="229"/>
    </location>
</feature>
<dbReference type="InterPro" id="IPR051156">
    <property type="entry name" value="Mito/Outer_Membr_Metalloprot"/>
</dbReference>
<evidence type="ECO:0000259" key="8">
    <source>
        <dbReference type="Pfam" id="PF01435"/>
    </source>
</evidence>
<evidence type="ECO:0000256" key="4">
    <source>
        <dbReference type="ARBA" id="ARBA00022833"/>
    </source>
</evidence>